<feature type="compositionally biased region" description="Basic and acidic residues" evidence="6">
    <location>
        <begin position="200"/>
        <end position="230"/>
    </location>
</feature>
<comment type="function">
    <text evidence="5">This is one of the proteins that binds to the 5S RNA in the ribosome where it forms part of the central protuberance.</text>
</comment>
<reference evidence="9 10" key="1">
    <citation type="submission" date="2017-09" db="EMBL/GenBank/DDBJ databases">
        <title>Depth-based differentiation of microbial function through sediment-hosted aquifers and enrichment of novel symbionts in the deep terrestrial subsurface.</title>
        <authorList>
            <person name="Probst A.J."/>
            <person name="Ladd B."/>
            <person name="Jarett J.K."/>
            <person name="Geller-Mcgrath D.E."/>
            <person name="Sieber C.M."/>
            <person name="Emerson J.B."/>
            <person name="Anantharaman K."/>
            <person name="Thomas B.C."/>
            <person name="Malmstrom R."/>
            <person name="Stieglmeier M."/>
            <person name="Klingl A."/>
            <person name="Woyke T."/>
            <person name="Ryan C.M."/>
            <person name="Banfield J.F."/>
        </authorList>
    </citation>
    <scope>NUCLEOTIDE SEQUENCE [LARGE SCALE GENOMIC DNA]</scope>
    <source>
        <strain evidence="9">CG23_combo_of_CG06-09_8_20_14_all_40_14</strain>
    </source>
</reference>
<keyword evidence="2 5" id="KW-0694">RNA-binding</keyword>
<dbReference type="InterPro" id="IPR020057">
    <property type="entry name" value="Ribosomal_bL25_b-dom"/>
</dbReference>
<dbReference type="Gene3D" id="2.40.240.10">
    <property type="entry name" value="Ribosomal Protein L25, Chain P"/>
    <property type="match status" value="1"/>
</dbReference>
<feature type="domain" description="Large ribosomal subunit protein bL25 L25" evidence="7">
    <location>
        <begin position="5"/>
        <end position="90"/>
    </location>
</feature>
<dbReference type="Proteomes" id="UP000231388">
    <property type="component" value="Unassembled WGS sequence"/>
</dbReference>
<feature type="domain" description="Large ribosomal subunit protein bL25 beta" evidence="8">
    <location>
        <begin position="98"/>
        <end position="181"/>
    </location>
</feature>
<keyword evidence="4 5" id="KW-0687">Ribonucleoprotein</keyword>
<dbReference type="InterPro" id="IPR020930">
    <property type="entry name" value="Ribosomal_uL5_bac-type"/>
</dbReference>
<accession>A0A2G9XC08</accession>
<evidence type="ECO:0000313" key="9">
    <source>
        <dbReference type="EMBL" id="PIP04520.1"/>
    </source>
</evidence>
<proteinExistence type="inferred from homology"/>
<evidence type="ECO:0000256" key="5">
    <source>
        <dbReference type="HAMAP-Rule" id="MF_01334"/>
    </source>
</evidence>
<dbReference type="InterPro" id="IPR037121">
    <property type="entry name" value="Ribosomal_bL25_C"/>
</dbReference>
<dbReference type="Pfam" id="PF14693">
    <property type="entry name" value="Ribosomal_TL5_C"/>
    <property type="match status" value="1"/>
</dbReference>
<dbReference type="GO" id="GO:0003735">
    <property type="term" value="F:structural constituent of ribosome"/>
    <property type="evidence" value="ECO:0007669"/>
    <property type="project" value="InterPro"/>
</dbReference>
<evidence type="ECO:0000256" key="3">
    <source>
        <dbReference type="ARBA" id="ARBA00022980"/>
    </source>
</evidence>
<dbReference type="HAMAP" id="MF_01334">
    <property type="entry name" value="Ribosomal_bL25_CTC"/>
    <property type="match status" value="1"/>
</dbReference>
<gene>
    <name evidence="5" type="primary">rplY</name>
    <name evidence="5" type="synonym">ctc</name>
    <name evidence="9" type="ORF">COX53_02030</name>
</gene>
<evidence type="ECO:0000313" key="10">
    <source>
        <dbReference type="Proteomes" id="UP000231388"/>
    </source>
</evidence>
<dbReference type="InterPro" id="IPR029751">
    <property type="entry name" value="Ribosomal_L25_dom"/>
</dbReference>
<organism evidence="9 10">
    <name type="scientific">candidate division WWE3 bacterium CG23_combo_of_CG06-09_8_20_14_all_40_14</name>
    <dbReference type="NCBI Taxonomy" id="1975095"/>
    <lineage>
        <taxon>Bacteria</taxon>
        <taxon>Katanobacteria</taxon>
    </lineage>
</organism>
<sequence>MEIIAKKRSTIGKKVRILRKEQLVPAAVFGKGKQSTPISLAASLAEKLLKSTGESTLLDIAIEGENEPRKALISEIQRNAVTGKLQHINFHEVSLKDKITANVPIEFVGQSPAVKSGEGILITLIDEIEVECLPANLPSHFEVDISNLNKVGEFITVEALKYDKDRITIEPDKNELLIKVDYAEQLEEEVAASVEEIEVTGEKPKEEGEETEEKKEPKEEKTETKKESNS</sequence>
<dbReference type="GO" id="GO:0008097">
    <property type="term" value="F:5S rRNA binding"/>
    <property type="evidence" value="ECO:0007669"/>
    <property type="project" value="InterPro"/>
</dbReference>
<evidence type="ECO:0000259" key="7">
    <source>
        <dbReference type="Pfam" id="PF01386"/>
    </source>
</evidence>
<dbReference type="Pfam" id="PF01386">
    <property type="entry name" value="Ribosomal_L25p"/>
    <property type="match status" value="1"/>
</dbReference>
<evidence type="ECO:0000256" key="6">
    <source>
        <dbReference type="SAM" id="MobiDB-lite"/>
    </source>
</evidence>
<protein>
    <recommendedName>
        <fullName evidence="5">Large ribosomal subunit protein bL25</fullName>
    </recommendedName>
    <alternativeName>
        <fullName evidence="5">General stress protein CTC</fullName>
    </alternativeName>
</protein>
<dbReference type="NCBIfam" id="TIGR00731">
    <property type="entry name" value="bL25_bact_ctc"/>
    <property type="match status" value="1"/>
</dbReference>
<comment type="subunit">
    <text evidence="5">Part of the 50S ribosomal subunit; part of the 5S rRNA/L5/L18/L25 subcomplex. Contacts the 5S rRNA. Binds to the 5S rRNA independently of L5 and L18.</text>
</comment>
<dbReference type="GO" id="GO:0006412">
    <property type="term" value="P:translation"/>
    <property type="evidence" value="ECO:0007669"/>
    <property type="project" value="UniProtKB-UniRule"/>
</dbReference>
<dbReference type="CDD" id="cd00495">
    <property type="entry name" value="Ribosomal_L25_TL5_CTC"/>
    <property type="match status" value="1"/>
</dbReference>
<dbReference type="SUPFAM" id="SSF50715">
    <property type="entry name" value="Ribosomal protein L25-like"/>
    <property type="match status" value="1"/>
</dbReference>
<comment type="similarity">
    <text evidence="5">Belongs to the bacterial ribosomal protein bL25 family. CTC subfamily.</text>
</comment>
<keyword evidence="3 5" id="KW-0689">Ribosomal protein</keyword>
<feature type="region of interest" description="Disordered" evidence="6">
    <location>
        <begin position="192"/>
        <end position="230"/>
    </location>
</feature>
<evidence type="ECO:0000256" key="2">
    <source>
        <dbReference type="ARBA" id="ARBA00022884"/>
    </source>
</evidence>
<dbReference type="EMBL" id="PCQY01000026">
    <property type="protein sequence ID" value="PIP04520.1"/>
    <property type="molecule type" value="Genomic_DNA"/>
</dbReference>
<evidence type="ECO:0000256" key="4">
    <source>
        <dbReference type="ARBA" id="ARBA00023274"/>
    </source>
</evidence>
<dbReference type="PANTHER" id="PTHR33284">
    <property type="entry name" value="RIBOSOMAL PROTEIN L25/GLN-TRNA SYNTHETASE, ANTI-CODON-BINDING DOMAIN-CONTAINING PROTEIN"/>
    <property type="match status" value="1"/>
</dbReference>
<comment type="caution">
    <text evidence="9">The sequence shown here is derived from an EMBL/GenBank/DDBJ whole genome shotgun (WGS) entry which is preliminary data.</text>
</comment>
<dbReference type="InterPro" id="IPR001021">
    <property type="entry name" value="Ribosomal_bL25_long"/>
</dbReference>
<dbReference type="AlphaFoldDB" id="A0A2G9XC08"/>
<evidence type="ECO:0000256" key="1">
    <source>
        <dbReference type="ARBA" id="ARBA00022730"/>
    </source>
</evidence>
<dbReference type="PANTHER" id="PTHR33284:SF1">
    <property type="entry name" value="RIBOSOMAL PROTEIN L25_GLN-TRNA SYNTHETASE, ANTI-CODON-BINDING DOMAIN-CONTAINING PROTEIN"/>
    <property type="match status" value="1"/>
</dbReference>
<dbReference type="InterPro" id="IPR020056">
    <property type="entry name" value="Rbsml_bL25/Gln-tRNA_synth_N"/>
</dbReference>
<dbReference type="Gene3D" id="2.170.120.20">
    <property type="entry name" value="Ribosomal protein L25, beta domain"/>
    <property type="match status" value="1"/>
</dbReference>
<name>A0A2G9XC08_UNCKA</name>
<dbReference type="GO" id="GO:0022625">
    <property type="term" value="C:cytosolic large ribosomal subunit"/>
    <property type="evidence" value="ECO:0007669"/>
    <property type="project" value="TreeGrafter"/>
</dbReference>
<keyword evidence="1 5" id="KW-0699">rRNA-binding</keyword>
<dbReference type="InterPro" id="IPR011035">
    <property type="entry name" value="Ribosomal_bL25/Gln-tRNA_synth"/>
</dbReference>
<evidence type="ECO:0000259" key="8">
    <source>
        <dbReference type="Pfam" id="PF14693"/>
    </source>
</evidence>